<sequence length="83" mass="9201">MTAGRTRRLRPPAVSIAKFVPDRSQALHDGLATAEDALENVFGVLIWCQVQALGRYTVEARQFVFFVIGRARPVDDMLADGLQ</sequence>
<name>A0ABQ0H572_9HYPH</name>
<organism evidence="1 2">
    <name type="scientific">Phyllobacterium phragmitis</name>
    <dbReference type="NCBI Taxonomy" id="2670329"/>
    <lineage>
        <taxon>Bacteria</taxon>
        <taxon>Pseudomonadati</taxon>
        <taxon>Pseudomonadota</taxon>
        <taxon>Alphaproteobacteria</taxon>
        <taxon>Hyphomicrobiales</taxon>
        <taxon>Phyllobacteriaceae</taxon>
        <taxon>Phyllobacterium</taxon>
    </lineage>
</organism>
<accession>A0ABQ0H572</accession>
<evidence type="ECO:0000313" key="1">
    <source>
        <dbReference type="EMBL" id="GAB1584075.1"/>
    </source>
</evidence>
<comment type="caution">
    <text evidence="1">The sequence shown here is derived from an EMBL/GenBank/DDBJ whole genome shotgun (WGS) entry which is preliminary data.</text>
</comment>
<dbReference type="Proteomes" id="UP001628091">
    <property type="component" value="Unassembled WGS sequence"/>
</dbReference>
<reference evidence="1 2" key="1">
    <citation type="submission" date="2024-10" db="EMBL/GenBank/DDBJ databases">
        <title>Isolation, draft genome sequencing and identification of Phyllobacterium sp. NSA23, isolated from leaf soil.</title>
        <authorList>
            <person name="Akita H."/>
        </authorList>
    </citation>
    <scope>NUCLEOTIDE SEQUENCE [LARGE SCALE GENOMIC DNA]</scope>
    <source>
        <strain evidence="1 2">NSA23</strain>
    </source>
</reference>
<dbReference type="EMBL" id="BAAFZP010000002">
    <property type="protein sequence ID" value="GAB1584075.1"/>
    <property type="molecule type" value="Genomic_DNA"/>
</dbReference>
<proteinExistence type="predicted"/>
<gene>
    <name evidence="1" type="ORF">PPNSA23_40180</name>
</gene>
<evidence type="ECO:0000313" key="2">
    <source>
        <dbReference type="Proteomes" id="UP001628091"/>
    </source>
</evidence>
<keyword evidence="2" id="KW-1185">Reference proteome</keyword>
<protein>
    <submittedName>
        <fullName evidence="1">Uncharacterized protein</fullName>
    </submittedName>
</protein>